<keyword evidence="2" id="KW-0520">NAD</keyword>
<dbReference type="CDD" id="cd12164">
    <property type="entry name" value="GDH_like_2"/>
    <property type="match status" value="1"/>
</dbReference>
<dbReference type="InterPro" id="IPR036291">
    <property type="entry name" value="NAD(P)-bd_dom_sf"/>
</dbReference>
<comment type="caution">
    <text evidence="4">The sequence shown here is derived from an EMBL/GenBank/DDBJ whole genome shotgun (WGS) entry which is preliminary data.</text>
</comment>
<reference evidence="4 5" key="1">
    <citation type="submission" date="2022-09" db="EMBL/GenBank/DDBJ databases">
        <title>Chelativorans salina sp. nov., a novel slightly halophilic bacterium isolated from a saline lake sediment enrichment.</title>
        <authorList>
            <person name="Gao L."/>
            <person name="Fang B.-Z."/>
            <person name="Li W.-J."/>
        </authorList>
    </citation>
    <scope>NUCLEOTIDE SEQUENCE [LARGE SCALE GENOMIC DNA]</scope>
    <source>
        <strain evidence="4 5">EGI FJ00035</strain>
    </source>
</reference>
<sequence>MAFLFNSDAERAKVFAAEFARELPGLRFASRPDAVDAAEVRYLLTWTAPEGIQQYRNLEVLFSIGAGVDQIDTTGLPPTVKLVRMVDEEIVRMMQEYATMAVLALHRDLPGYLAQQADAVWRARSARQARERRVGVLGLGVLGAAVLERLEPFGFQLQGWSRSPRSIPGVACYSGRSELKSFLGQTDILVCLLPLTAETHGILDAELFSALPCGASLVHVGRGPQLDHGALLEALDNGQISSAVIDVTEPEPLPSGHPFWRHPKALLTPHIASVTSPRSAARAVIENIRRHEDGIDPIGLVDRSRGY</sequence>
<dbReference type="InterPro" id="IPR006140">
    <property type="entry name" value="D-isomer_DH_NAD-bd"/>
</dbReference>
<evidence type="ECO:0000256" key="2">
    <source>
        <dbReference type="ARBA" id="ARBA00023027"/>
    </source>
</evidence>
<dbReference type="PANTHER" id="PTHR43333">
    <property type="entry name" value="2-HACID_DH_C DOMAIN-CONTAINING PROTEIN"/>
    <property type="match status" value="1"/>
</dbReference>
<keyword evidence="1" id="KW-0560">Oxidoreductase</keyword>
<evidence type="ECO:0000259" key="3">
    <source>
        <dbReference type="Pfam" id="PF02826"/>
    </source>
</evidence>
<dbReference type="Gene3D" id="3.40.50.720">
    <property type="entry name" value="NAD(P)-binding Rossmann-like Domain"/>
    <property type="match status" value="2"/>
</dbReference>
<dbReference type="Proteomes" id="UP001320831">
    <property type="component" value="Unassembled WGS sequence"/>
</dbReference>
<protein>
    <submittedName>
        <fullName evidence="4">Glyoxylate/hydroxypyruvate reductase A</fullName>
    </submittedName>
</protein>
<dbReference type="EMBL" id="JAOCZP010000011">
    <property type="protein sequence ID" value="MCT7378117.1"/>
    <property type="molecule type" value="Genomic_DNA"/>
</dbReference>
<name>A0ABT2LW65_9HYPH</name>
<feature type="domain" description="D-isomer specific 2-hydroxyacid dehydrogenase NAD-binding" evidence="3">
    <location>
        <begin position="100"/>
        <end position="272"/>
    </location>
</feature>
<evidence type="ECO:0000313" key="5">
    <source>
        <dbReference type="Proteomes" id="UP001320831"/>
    </source>
</evidence>
<evidence type="ECO:0000256" key="1">
    <source>
        <dbReference type="ARBA" id="ARBA00023002"/>
    </source>
</evidence>
<gene>
    <name evidence="4" type="ORF">N5A92_24170</name>
</gene>
<dbReference type="SUPFAM" id="SSF51735">
    <property type="entry name" value="NAD(P)-binding Rossmann-fold domains"/>
    <property type="match status" value="1"/>
</dbReference>
<dbReference type="Pfam" id="PF02826">
    <property type="entry name" value="2-Hacid_dh_C"/>
    <property type="match status" value="1"/>
</dbReference>
<dbReference type="SUPFAM" id="SSF52283">
    <property type="entry name" value="Formate/glycerate dehydrogenase catalytic domain-like"/>
    <property type="match status" value="1"/>
</dbReference>
<accession>A0ABT2LW65</accession>
<evidence type="ECO:0000313" key="4">
    <source>
        <dbReference type="EMBL" id="MCT7378117.1"/>
    </source>
</evidence>
<dbReference type="RefSeq" id="WP_260906927.1">
    <property type="nucleotide sequence ID" value="NZ_JAOCZP010000011.1"/>
</dbReference>
<dbReference type="PANTHER" id="PTHR43333:SF1">
    <property type="entry name" value="D-ISOMER SPECIFIC 2-HYDROXYACID DEHYDROGENASE NAD-BINDING DOMAIN-CONTAINING PROTEIN"/>
    <property type="match status" value="1"/>
</dbReference>
<organism evidence="4 5">
    <name type="scientific">Chelativorans salis</name>
    <dbReference type="NCBI Taxonomy" id="2978478"/>
    <lineage>
        <taxon>Bacteria</taxon>
        <taxon>Pseudomonadati</taxon>
        <taxon>Pseudomonadota</taxon>
        <taxon>Alphaproteobacteria</taxon>
        <taxon>Hyphomicrobiales</taxon>
        <taxon>Phyllobacteriaceae</taxon>
        <taxon>Chelativorans</taxon>
    </lineage>
</organism>
<keyword evidence="5" id="KW-1185">Reference proteome</keyword>
<proteinExistence type="predicted"/>